<proteinExistence type="predicted"/>
<dbReference type="AlphaFoldDB" id="V8G107"/>
<dbReference type="Proteomes" id="UP000018766">
    <property type="component" value="Unassembled WGS sequence"/>
</dbReference>
<organism evidence="4 5">
    <name type="scientific">Pelistega indica</name>
    <dbReference type="NCBI Taxonomy" id="1414851"/>
    <lineage>
        <taxon>Bacteria</taxon>
        <taxon>Pseudomonadati</taxon>
        <taxon>Pseudomonadota</taxon>
        <taxon>Betaproteobacteria</taxon>
        <taxon>Burkholderiales</taxon>
        <taxon>Alcaligenaceae</taxon>
        <taxon>Pelistega</taxon>
    </lineage>
</organism>
<evidence type="ECO:0000313" key="5">
    <source>
        <dbReference type="Proteomes" id="UP000018766"/>
    </source>
</evidence>
<reference evidence="4 5" key="1">
    <citation type="submission" date="2013-11" db="EMBL/GenBank/DDBJ databases">
        <title>Genomic analysis of Pelistega sp. HM-7.</title>
        <authorList>
            <person name="Kumbhare S.V."/>
            <person name="Shetty S.A."/>
            <person name="Sharma O."/>
            <person name="Dhotre D.P."/>
        </authorList>
    </citation>
    <scope>NUCLEOTIDE SEQUENCE [LARGE SCALE GENOMIC DNA]</scope>
    <source>
        <strain evidence="4 5">HM-7</strain>
    </source>
</reference>
<evidence type="ECO:0000256" key="2">
    <source>
        <dbReference type="SAM" id="MobiDB-lite"/>
    </source>
</evidence>
<evidence type="ECO:0000256" key="3">
    <source>
        <dbReference type="SAM" id="Phobius"/>
    </source>
</evidence>
<feature type="compositionally biased region" description="Polar residues" evidence="2">
    <location>
        <begin position="99"/>
        <end position="121"/>
    </location>
</feature>
<evidence type="ECO:0000313" key="4">
    <source>
        <dbReference type="EMBL" id="ETD70199.1"/>
    </source>
</evidence>
<evidence type="ECO:0000256" key="1">
    <source>
        <dbReference type="SAM" id="Coils"/>
    </source>
</evidence>
<dbReference type="RefSeq" id="WP_023951529.1">
    <property type="nucleotide sequence ID" value="NZ_AYSV01000090.1"/>
</dbReference>
<comment type="caution">
    <text evidence="4">The sequence shown here is derived from an EMBL/GenBank/DDBJ whole genome shotgun (WGS) entry which is preliminary data.</text>
</comment>
<protein>
    <submittedName>
        <fullName evidence="4">Uncharacterized protein</fullName>
    </submittedName>
</protein>
<feature type="transmembrane region" description="Helical" evidence="3">
    <location>
        <begin position="28"/>
        <end position="46"/>
    </location>
</feature>
<name>V8G107_9BURK</name>
<keyword evidence="3" id="KW-0812">Transmembrane</keyword>
<keyword evidence="1" id="KW-0175">Coiled coil</keyword>
<sequence>MFGSSNKQVVFNPSVYGNTRRNRRMPRWLITFLAGVIIGGGGFWFLQTNYGPPRLSIEESNRLNSTISQLNQEKSSLQQQLSDSQQALSQARDTIKQLSPVTTTQTENSAVAVNNDPSLNPITPIKEGTSGVNMEEVLKNLPPDPSNNPIGIRIGNFQGEIGQLSYELILTKSDLSSPNVPARVEVLATGRYKNGNKGFDHIQPINITANEYVRLQGKVELTKKTLTPNAVEVKVINTQTRKVLGSRTFEVRPAEAGTTTTETTTAPAN</sequence>
<dbReference type="OrthoDB" id="9152541at2"/>
<keyword evidence="3" id="KW-1133">Transmembrane helix</keyword>
<dbReference type="EMBL" id="AYSV01000090">
    <property type="protein sequence ID" value="ETD70199.1"/>
    <property type="molecule type" value="Genomic_DNA"/>
</dbReference>
<keyword evidence="5" id="KW-1185">Reference proteome</keyword>
<feature type="coiled-coil region" evidence="1">
    <location>
        <begin position="60"/>
        <end position="94"/>
    </location>
</feature>
<accession>V8G107</accession>
<keyword evidence="3" id="KW-0472">Membrane</keyword>
<feature type="region of interest" description="Disordered" evidence="2">
    <location>
        <begin position="99"/>
        <end position="122"/>
    </location>
</feature>
<gene>
    <name evidence="4" type="ORF">V757_08060</name>
</gene>